<accession>A0AAE1Y2H2</accession>
<comment type="caution">
    <text evidence="2">The sequence shown here is derived from an EMBL/GenBank/DDBJ whole genome shotgun (WGS) entry which is preliminary data.</text>
</comment>
<feature type="compositionally biased region" description="Polar residues" evidence="1">
    <location>
        <begin position="190"/>
        <end position="203"/>
    </location>
</feature>
<dbReference type="EMBL" id="JACGWO010000008">
    <property type="protein sequence ID" value="KAK4421903.1"/>
    <property type="molecule type" value="Genomic_DNA"/>
</dbReference>
<dbReference type="AlphaFoldDB" id="A0AAE1Y2H2"/>
<protein>
    <submittedName>
        <fullName evidence="2">Uncharacterized protein</fullName>
    </submittedName>
</protein>
<proteinExistence type="predicted"/>
<reference evidence="2" key="2">
    <citation type="journal article" date="2024" name="Plant">
        <title>Genomic evolution and insights into agronomic trait innovations of Sesamum species.</title>
        <authorList>
            <person name="Miao H."/>
            <person name="Wang L."/>
            <person name="Qu L."/>
            <person name="Liu H."/>
            <person name="Sun Y."/>
            <person name="Le M."/>
            <person name="Wang Q."/>
            <person name="Wei S."/>
            <person name="Zheng Y."/>
            <person name="Lin W."/>
            <person name="Duan Y."/>
            <person name="Cao H."/>
            <person name="Xiong S."/>
            <person name="Wang X."/>
            <person name="Wei L."/>
            <person name="Li C."/>
            <person name="Ma Q."/>
            <person name="Ju M."/>
            <person name="Zhao R."/>
            <person name="Li G."/>
            <person name="Mu C."/>
            <person name="Tian Q."/>
            <person name="Mei H."/>
            <person name="Zhang T."/>
            <person name="Gao T."/>
            <person name="Zhang H."/>
        </authorList>
    </citation>
    <scope>NUCLEOTIDE SEQUENCE</scope>
    <source>
        <strain evidence="2">3651</strain>
    </source>
</reference>
<feature type="compositionally biased region" description="Low complexity" evidence="1">
    <location>
        <begin position="173"/>
        <end position="184"/>
    </location>
</feature>
<dbReference type="Proteomes" id="UP001293254">
    <property type="component" value="Unassembled WGS sequence"/>
</dbReference>
<organism evidence="2 3">
    <name type="scientific">Sesamum alatum</name>
    <dbReference type="NCBI Taxonomy" id="300844"/>
    <lineage>
        <taxon>Eukaryota</taxon>
        <taxon>Viridiplantae</taxon>
        <taxon>Streptophyta</taxon>
        <taxon>Embryophyta</taxon>
        <taxon>Tracheophyta</taxon>
        <taxon>Spermatophyta</taxon>
        <taxon>Magnoliopsida</taxon>
        <taxon>eudicotyledons</taxon>
        <taxon>Gunneridae</taxon>
        <taxon>Pentapetalae</taxon>
        <taxon>asterids</taxon>
        <taxon>lamiids</taxon>
        <taxon>Lamiales</taxon>
        <taxon>Pedaliaceae</taxon>
        <taxon>Sesamum</taxon>
    </lineage>
</organism>
<feature type="region of interest" description="Disordered" evidence="1">
    <location>
        <begin position="163"/>
        <end position="203"/>
    </location>
</feature>
<sequence>MESTFVGSLLQQQVQGNFHKYGMNYHAIMCALYDVNKVHGNVVGYSFGKTKVKDLRERHAVFSWIINISDVICNHERRYAVAEEQLWEMIVKERTIGKSYVNAYEDQYANRCFNEITHIAKDSNVCNNANEPGGSLNDSTSLWCFLEQYYPSNDDEADSILSLPSVPCPNPTPSTTIPNSPNASYVSVEHPSSSASNDFPNPK</sequence>
<evidence type="ECO:0000313" key="2">
    <source>
        <dbReference type="EMBL" id="KAK4421903.1"/>
    </source>
</evidence>
<evidence type="ECO:0000313" key="3">
    <source>
        <dbReference type="Proteomes" id="UP001293254"/>
    </source>
</evidence>
<evidence type="ECO:0000256" key="1">
    <source>
        <dbReference type="SAM" id="MobiDB-lite"/>
    </source>
</evidence>
<gene>
    <name evidence="2" type="ORF">Salat_2141000</name>
</gene>
<reference evidence="2" key="1">
    <citation type="submission" date="2020-06" db="EMBL/GenBank/DDBJ databases">
        <authorList>
            <person name="Li T."/>
            <person name="Hu X."/>
            <person name="Zhang T."/>
            <person name="Song X."/>
            <person name="Zhang H."/>
            <person name="Dai N."/>
            <person name="Sheng W."/>
            <person name="Hou X."/>
            <person name="Wei L."/>
        </authorList>
    </citation>
    <scope>NUCLEOTIDE SEQUENCE</scope>
    <source>
        <strain evidence="2">3651</strain>
        <tissue evidence="2">Leaf</tissue>
    </source>
</reference>
<name>A0AAE1Y2H2_9LAMI</name>
<keyword evidence="3" id="KW-1185">Reference proteome</keyword>